<protein>
    <submittedName>
        <fullName evidence="2">Uncharacterized protein</fullName>
    </submittedName>
</protein>
<feature type="compositionally biased region" description="Basic residues" evidence="1">
    <location>
        <begin position="78"/>
        <end position="95"/>
    </location>
</feature>
<feature type="region of interest" description="Disordered" evidence="1">
    <location>
        <begin position="127"/>
        <end position="353"/>
    </location>
</feature>
<organism evidence="2 3">
    <name type="scientific">Bathycoccus prasinos</name>
    <dbReference type="NCBI Taxonomy" id="41875"/>
    <lineage>
        <taxon>Eukaryota</taxon>
        <taxon>Viridiplantae</taxon>
        <taxon>Chlorophyta</taxon>
        <taxon>Mamiellophyceae</taxon>
        <taxon>Mamiellales</taxon>
        <taxon>Bathycoccaceae</taxon>
        <taxon>Bathycoccus</taxon>
    </lineage>
</organism>
<keyword evidence="3" id="KW-1185">Reference proteome</keyword>
<evidence type="ECO:0000313" key="3">
    <source>
        <dbReference type="Proteomes" id="UP000198341"/>
    </source>
</evidence>
<accession>K8F538</accession>
<evidence type="ECO:0000256" key="1">
    <source>
        <dbReference type="SAM" id="MobiDB-lite"/>
    </source>
</evidence>
<dbReference type="EMBL" id="FO082264">
    <property type="protein sequence ID" value="CCO19900.1"/>
    <property type="molecule type" value="Genomic_DNA"/>
</dbReference>
<dbReference type="Proteomes" id="UP000198341">
    <property type="component" value="Chromosome 15"/>
</dbReference>
<feature type="compositionally biased region" description="Polar residues" evidence="1">
    <location>
        <begin position="96"/>
        <end position="106"/>
    </location>
</feature>
<feature type="region of interest" description="Disordered" evidence="1">
    <location>
        <begin position="25"/>
        <end position="109"/>
    </location>
</feature>
<feature type="compositionally biased region" description="Low complexity" evidence="1">
    <location>
        <begin position="249"/>
        <end position="260"/>
    </location>
</feature>
<feature type="compositionally biased region" description="Low complexity" evidence="1">
    <location>
        <begin position="151"/>
        <end position="162"/>
    </location>
</feature>
<dbReference type="AlphaFoldDB" id="K8F538"/>
<feature type="compositionally biased region" description="Basic and acidic residues" evidence="1">
    <location>
        <begin position="261"/>
        <end position="274"/>
    </location>
</feature>
<name>K8F538_9CHLO</name>
<dbReference type="RefSeq" id="XP_007508814.1">
    <property type="nucleotide sequence ID" value="XM_007508752.1"/>
</dbReference>
<gene>
    <name evidence="2" type="ordered locus">Bathy15g02500</name>
</gene>
<feature type="compositionally biased region" description="Acidic residues" evidence="1">
    <location>
        <begin position="48"/>
        <end position="73"/>
    </location>
</feature>
<feature type="compositionally biased region" description="Polar residues" evidence="1">
    <location>
        <begin position="197"/>
        <end position="217"/>
    </location>
</feature>
<dbReference type="OrthoDB" id="498993at2759"/>
<reference evidence="2 3" key="1">
    <citation type="submission" date="2011-10" db="EMBL/GenBank/DDBJ databases">
        <authorList>
            <person name="Genoscope - CEA"/>
        </authorList>
    </citation>
    <scope>NUCLEOTIDE SEQUENCE [LARGE SCALE GENOMIC DNA]</scope>
    <source>
        <strain evidence="2 3">RCC 1105</strain>
    </source>
</reference>
<proteinExistence type="predicted"/>
<sequence length="572" mass="61801">MTTTSAQPTKRLTERQQLALALAESTRDCPVDALIANKVSPSSSSSESDGETDDDDDQRDQQSEDQDMEEKEQNDEKKKKKKNTTTRKLSPKNTKHPQQLQVPMSRQQKELAKLAPWAWDPLVSRHAPGPSALRDFSEVLPSSGVKHKPRATMMTPTAARPALKATFGSLTGSAKNKKAEKEKENVVPSPPLLKNIVASSTNNDAAKKSSNTANTKAVSGGAKRKTAAAEKTPKTPAVDAVATKKVRKNAASNAEKVAAATKKEEEKIEKEKEIPATAIATKKRSTIAASRGKKGGAVATEEPKTAPQKRTQKSEQITPVAFELEPASGAESNKKSGEKNLKRSAVNAAGATTDTVVPATAAKGARGKKAAVIIDTPVVTAKKKLNLQTPGATTVENNNNDNKRKAVVAEREAAGTAAKKLNPSTKKRKKDSGVDTTAVGTKDSKLDPSKLVPPEFQQRQLTPEERKERRDKFWVFLETIKVKPPKESSLLVKEAIPSHKLYQSFCFATGRIAREAFNPTDAAATRKQGFAKVTLSSSRQYEDEDEGAASLARRVRLVPMSQSLRIAVRALK</sequence>
<evidence type="ECO:0000313" key="2">
    <source>
        <dbReference type="EMBL" id="CCO19900.1"/>
    </source>
</evidence>
<dbReference type="KEGG" id="bpg:Bathy15g02500"/>
<dbReference type="GeneID" id="19011460"/>
<feature type="compositionally biased region" description="Basic and acidic residues" evidence="1">
    <location>
        <begin position="332"/>
        <end position="341"/>
    </location>
</feature>
<feature type="region of interest" description="Disordered" evidence="1">
    <location>
        <begin position="411"/>
        <end position="464"/>
    </location>
</feature>